<gene>
    <name evidence="1" type="ORF">J5V16_17555</name>
</gene>
<dbReference type="Gene3D" id="3.40.50.1010">
    <property type="entry name" value="5'-nuclease"/>
    <property type="match status" value="1"/>
</dbReference>
<evidence type="ECO:0008006" key="3">
    <source>
        <dbReference type="Google" id="ProtNLM"/>
    </source>
</evidence>
<evidence type="ECO:0000313" key="1">
    <source>
        <dbReference type="EMBL" id="MBO3734636.1"/>
    </source>
</evidence>
<accession>A0ABS3U881</accession>
<name>A0ABS3U881_9ACTN</name>
<keyword evidence="2" id="KW-1185">Reference proteome</keyword>
<evidence type="ECO:0000313" key="2">
    <source>
        <dbReference type="Proteomes" id="UP000681341"/>
    </source>
</evidence>
<protein>
    <recommendedName>
        <fullName evidence="3">Twitching motility protein PilT</fullName>
    </recommendedName>
</protein>
<reference evidence="1 2" key="1">
    <citation type="submission" date="2021-03" db="EMBL/GenBank/DDBJ databases">
        <title>Glycomyces sp. nov., a novel actinomycete isolated from soil.</title>
        <authorList>
            <person name="Yang X."/>
            <person name="Xu X."/>
        </authorList>
    </citation>
    <scope>NUCLEOTIDE SEQUENCE [LARGE SCALE GENOMIC DNA]</scope>
    <source>
        <strain evidence="1 2">NEAU-S30</strain>
    </source>
</reference>
<dbReference type="Proteomes" id="UP000681341">
    <property type="component" value="Unassembled WGS sequence"/>
</dbReference>
<organism evidence="1 2">
    <name type="scientific">Glycomyces niveus</name>
    <dbReference type="NCBI Taxonomy" id="2820287"/>
    <lineage>
        <taxon>Bacteria</taxon>
        <taxon>Bacillati</taxon>
        <taxon>Actinomycetota</taxon>
        <taxon>Actinomycetes</taxon>
        <taxon>Glycomycetales</taxon>
        <taxon>Glycomycetaceae</taxon>
        <taxon>Glycomyces</taxon>
    </lineage>
</organism>
<comment type="caution">
    <text evidence="1">The sequence shown here is derived from an EMBL/GenBank/DDBJ whole genome shotgun (WGS) entry which is preliminary data.</text>
</comment>
<dbReference type="InterPro" id="IPR029060">
    <property type="entry name" value="PIN-like_dom_sf"/>
</dbReference>
<dbReference type="SUPFAM" id="SSF88723">
    <property type="entry name" value="PIN domain-like"/>
    <property type="match status" value="1"/>
</dbReference>
<proteinExistence type="predicted"/>
<sequence length="78" mass="8458">MKKLNAAIADFEPLAFDSEAASRYGTLAALTVEQGRSPKPRQMDLMIAAVASVHELPLYTRNPDDFKGPESVLLVVAI</sequence>
<dbReference type="EMBL" id="JAGFNP010000010">
    <property type="protein sequence ID" value="MBO3734636.1"/>
    <property type="molecule type" value="Genomic_DNA"/>
</dbReference>